<name>A0A2U3KKJ8_9BACT</name>
<feature type="transmembrane region" description="Helical" evidence="7">
    <location>
        <begin position="414"/>
        <end position="437"/>
    </location>
</feature>
<feature type="transmembrane region" description="Helical" evidence="7">
    <location>
        <begin position="321"/>
        <end position="337"/>
    </location>
</feature>
<comment type="subcellular location">
    <subcellularLocation>
        <location evidence="1">Cell membrane</location>
        <topology evidence="1">Multi-pass membrane protein</topology>
    </subcellularLocation>
</comment>
<gene>
    <name evidence="8" type="ORF">SBA1_30026</name>
</gene>
<evidence type="ECO:0000256" key="1">
    <source>
        <dbReference type="ARBA" id="ARBA00004651"/>
    </source>
</evidence>
<evidence type="ECO:0000256" key="4">
    <source>
        <dbReference type="ARBA" id="ARBA00022692"/>
    </source>
</evidence>
<feature type="transmembrane region" description="Helical" evidence="7">
    <location>
        <begin position="290"/>
        <end position="315"/>
    </location>
</feature>
<dbReference type="GO" id="GO:0005886">
    <property type="term" value="C:plasma membrane"/>
    <property type="evidence" value="ECO:0007669"/>
    <property type="project" value="UniProtKB-SubCell"/>
</dbReference>
<dbReference type="CDD" id="cd13127">
    <property type="entry name" value="MATE_tuaB_like"/>
    <property type="match status" value="1"/>
</dbReference>
<feature type="transmembrane region" description="Helical" evidence="7">
    <location>
        <begin position="12"/>
        <end position="32"/>
    </location>
</feature>
<evidence type="ECO:0000313" key="9">
    <source>
        <dbReference type="Proteomes" id="UP000238701"/>
    </source>
</evidence>
<keyword evidence="6 7" id="KW-0472">Membrane</keyword>
<dbReference type="OrthoDB" id="9770347at2"/>
<feature type="transmembrane region" description="Helical" evidence="7">
    <location>
        <begin position="79"/>
        <end position="102"/>
    </location>
</feature>
<dbReference type="EMBL" id="OMOD01000122">
    <property type="protein sequence ID" value="SPF40175.1"/>
    <property type="molecule type" value="Genomic_DNA"/>
</dbReference>
<feature type="transmembrane region" description="Helical" evidence="7">
    <location>
        <begin position="114"/>
        <end position="136"/>
    </location>
</feature>
<keyword evidence="3" id="KW-1003">Cell membrane</keyword>
<dbReference type="PANTHER" id="PTHR30250:SF10">
    <property type="entry name" value="LIPOPOLYSACCHARIDE BIOSYNTHESIS PROTEIN WZXC"/>
    <property type="match status" value="1"/>
</dbReference>
<feature type="transmembrane region" description="Helical" evidence="7">
    <location>
        <begin position="241"/>
        <end position="259"/>
    </location>
</feature>
<feature type="transmembrane region" description="Helical" evidence="7">
    <location>
        <begin position="358"/>
        <end position="377"/>
    </location>
</feature>
<evidence type="ECO:0000256" key="7">
    <source>
        <dbReference type="SAM" id="Phobius"/>
    </source>
</evidence>
<feature type="transmembrane region" description="Helical" evidence="7">
    <location>
        <begin position="169"/>
        <end position="186"/>
    </location>
</feature>
<feature type="transmembrane region" description="Helical" evidence="7">
    <location>
        <begin position="207"/>
        <end position="225"/>
    </location>
</feature>
<feature type="transmembrane region" description="Helical" evidence="7">
    <location>
        <begin position="44"/>
        <end position="67"/>
    </location>
</feature>
<dbReference type="AlphaFoldDB" id="A0A2U3KKJ8"/>
<sequence length="486" mass="52665">MSNRARTFRNVIYSSLTKGTTLICIAVTSSVVARNLSPSDYGVIGFATIIIGFLSHFSDVGVASAAIRRPALDQHSLRAAFTLKIILSFGACTAAFLIAPFAHHFFEHPQTANVVRVLAVEFLVSTIGFMSLVTLIREQNYRALVIPGLASAIVRCVLAVTLILWGWKYWAVVCADVGGVLAASVATQLARRITIRFRFDLTDWQEYLRFGVPLLGSGVLIFLVMNLDNFLVGSRLGSTQLGYYALAFTWGSFICGLLYDTVNNVLFPAFSALQNDAAAMRRWYLKTIDLIAFVAVVANTALLANTHFFLVTFLGKGTDKWVPAAMALKILCVYGIVRAITEPLSNCVMALGKTKSLLHANALAGGLELLLFLVVLRTGRIELVAGAVFVAYVSQSIIYLPFLRRNLDIGTGEIAAQLWPVIPALAGGYIITSLLPVSLGGTFFTLACRGLFSALVAASIHGLCTRFRCFQEAGGMISQNLARVRA</sequence>
<organism evidence="8 9">
    <name type="scientific">Candidatus Sulfotelmatobacter kueseliae</name>
    <dbReference type="NCBI Taxonomy" id="2042962"/>
    <lineage>
        <taxon>Bacteria</taxon>
        <taxon>Pseudomonadati</taxon>
        <taxon>Acidobacteriota</taxon>
        <taxon>Terriglobia</taxon>
        <taxon>Terriglobales</taxon>
        <taxon>Candidatus Korobacteraceae</taxon>
        <taxon>Candidatus Sulfotelmatobacter</taxon>
    </lineage>
</organism>
<accession>A0A2U3KKJ8</accession>
<feature type="transmembrane region" description="Helical" evidence="7">
    <location>
        <begin position="383"/>
        <end position="402"/>
    </location>
</feature>
<reference evidence="9" key="1">
    <citation type="submission" date="2018-02" db="EMBL/GenBank/DDBJ databases">
        <authorList>
            <person name="Hausmann B."/>
        </authorList>
    </citation>
    <scope>NUCLEOTIDE SEQUENCE [LARGE SCALE GENOMIC DNA]</scope>
    <source>
        <strain evidence="9">Peat soil MAG SbA1</strain>
    </source>
</reference>
<dbReference type="PANTHER" id="PTHR30250">
    <property type="entry name" value="PST FAMILY PREDICTED COLANIC ACID TRANSPORTER"/>
    <property type="match status" value="1"/>
</dbReference>
<protein>
    <submittedName>
        <fullName evidence="8">Putative Oligosaccharide translocase (Flippase)</fullName>
    </submittedName>
</protein>
<evidence type="ECO:0000256" key="5">
    <source>
        <dbReference type="ARBA" id="ARBA00022989"/>
    </source>
</evidence>
<feature type="transmembrane region" description="Helical" evidence="7">
    <location>
        <begin position="143"/>
        <end position="163"/>
    </location>
</feature>
<evidence type="ECO:0000256" key="2">
    <source>
        <dbReference type="ARBA" id="ARBA00007430"/>
    </source>
</evidence>
<evidence type="ECO:0000313" key="8">
    <source>
        <dbReference type="EMBL" id="SPF40175.1"/>
    </source>
</evidence>
<proteinExistence type="inferred from homology"/>
<dbReference type="Proteomes" id="UP000238701">
    <property type="component" value="Unassembled WGS sequence"/>
</dbReference>
<evidence type="ECO:0000256" key="6">
    <source>
        <dbReference type="ARBA" id="ARBA00023136"/>
    </source>
</evidence>
<keyword evidence="5 7" id="KW-1133">Transmembrane helix</keyword>
<dbReference type="Pfam" id="PF13440">
    <property type="entry name" value="Polysacc_synt_3"/>
    <property type="match status" value="1"/>
</dbReference>
<feature type="transmembrane region" description="Helical" evidence="7">
    <location>
        <begin position="443"/>
        <end position="464"/>
    </location>
</feature>
<comment type="similarity">
    <text evidence="2">Belongs to the polysaccharide synthase family.</text>
</comment>
<dbReference type="InterPro" id="IPR050833">
    <property type="entry name" value="Poly_Biosynth_Transport"/>
</dbReference>
<keyword evidence="4 7" id="KW-0812">Transmembrane</keyword>
<evidence type="ECO:0000256" key="3">
    <source>
        <dbReference type="ARBA" id="ARBA00022475"/>
    </source>
</evidence>